<dbReference type="AlphaFoldDB" id="A0A5N3VDV9"/>
<feature type="domain" description="DDE-1" evidence="1">
    <location>
        <begin position="196"/>
        <end position="294"/>
    </location>
</feature>
<accession>A0A5N3VDV9</accession>
<proteinExistence type="predicted"/>
<name>A0A5N3VDV9_MUNMU</name>
<dbReference type="Proteomes" id="UP000326458">
    <property type="component" value="Unassembled WGS sequence"/>
</dbReference>
<dbReference type="EMBL" id="VCEA01000002">
    <property type="protein sequence ID" value="KAB0347440.1"/>
    <property type="molecule type" value="Genomic_DNA"/>
</dbReference>
<evidence type="ECO:0000313" key="4">
    <source>
        <dbReference type="Proteomes" id="UP000326458"/>
    </source>
</evidence>
<dbReference type="InterPro" id="IPR004875">
    <property type="entry name" value="DDE_SF_endonuclease_dom"/>
</dbReference>
<dbReference type="GO" id="GO:0005634">
    <property type="term" value="C:nucleus"/>
    <property type="evidence" value="ECO:0007669"/>
    <property type="project" value="TreeGrafter"/>
</dbReference>
<evidence type="ECO:0000313" key="3">
    <source>
        <dbReference type="EMBL" id="KAB0347440.1"/>
    </source>
</evidence>
<keyword evidence="4" id="KW-1185">Reference proteome</keyword>
<feature type="domain" description="HTH psq-type" evidence="2">
    <location>
        <begin position="9"/>
        <end position="60"/>
    </location>
</feature>
<evidence type="ECO:0008006" key="5">
    <source>
        <dbReference type="Google" id="ProtNLM"/>
    </source>
</evidence>
<dbReference type="Pfam" id="PF04218">
    <property type="entry name" value="CENP-B_N"/>
    <property type="match status" value="1"/>
</dbReference>
<reference evidence="3 4" key="1">
    <citation type="submission" date="2019-06" db="EMBL/GenBank/DDBJ databases">
        <title>Discovery of a novel chromosome fission-fusion reversal in muntjac.</title>
        <authorList>
            <person name="Mudd A.B."/>
            <person name="Bredeson J.V."/>
            <person name="Baum R."/>
            <person name="Hockemeyer D."/>
            <person name="Rokhsar D.S."/>
        </authorList>
    </citation>
    <scope>NUCLEOTIDE SEQUENCE [LARGE SCALE GENOMIC DNA]</scope>
    <source>
        <strain evidence="3">UTSW_UCB_Mm</strain>
        <tissue evidence="3">Fibroblast cell line</tissue>
    </source>
</reference>
<comment type="caution">
    <text evidence="3">The sequence shown here is derived from an EMBL/GenBank/DDBJ whole genome shotgun (WGS) entry which is preliminary data.</text>
</comment>
<dbReference type="InterPro" id="IPR007889">
    <property type="entry name" value="HTH_Psq"/>
</dbReference>
<dbReference type="PANTHER" id="PTHR19303:SF26">
    <property type="entry name" value="TIGGER TRANSPOSABLE ELEMENT-DERIVED PROTEIN 1"/>
    <property type="match status" value="1"/>
</dbReference>
<dbReference type="PANTHER" id="PTHR19303">
    <property type="entry name" value="TRANSPOSON"/>
    <property type="match status" value="1"/>
</dbReference>
<dbReference type="Pfam" id="PF03184">
    <property type="entry name" value="DDE_1"/>
    <property type="match status" value="1"/>
</dbReference>
<sequence>MASRCFSEKKNYTSLTLNKNLEMIKFSEESMSKAQIYQNLGLLHQTANQFMNAKGKFLEEMKSVPPMNTQMIKKQNSLIADREKTNVITFFSSMKAERGEEAPEEKFEASRVWFMRFKKRSQLHNIKCKVTTVNNRFFSVDERVLYLKKILSRTFTARQGKSMSLFKASKNWLTLLLGANAAGDLKLKPVFNYHSENPRMTAHMFTTRFTEYFKPTVETYCSEKKTIFKIFLLIDDTHSHPRALMEMFNKINVVFMSASPAFILQPTDQGVISTLKSYYLRKIFLKITAAIDSDFSDESGQNFSGRHNCRYSGNSKRIRELELEVEPEGVTELLCCENDEMTTEDSEYLIHFSLGCYRKITDEGKSHSMWQTSMLSSFKKLPQPPWPSTTTILTSRQSLIMMRGSPPAKRLQFTETSQDG</sequence>
<protein>
    <recommendedName>
        <fullName evidence="5">HTH CENPB-type domain-containing protein</fullName>
    </recommendedName>
</protein>
<dbReference type="GO" id="GO:0003677">
    <property type="term" value="F:DNA binding"/>
    <property type="evidence" value="ECO:0007669"/>
    <property type="project" value="InterPro"/>
</dbReference>
<organism evidence="3 4">
    <name type="scientific">Muntiacus muntjak</name>
    <name type="common">Barking deer</name>
    <name type="synonym">Indian muntjac</name>
    <dbReference type="NCBI Taxonomy" id="9888"/>
    <lineage>
        <taxon>Eukaryota</taxon>
        <taxon>Metazoa</taxon>
        <taxon>Chordata</taxon>
        <taxon>Craniata</taxon>
        <taxon>Vertebrata</taxon>
        <taxon>Euteleostomi</taxon>
        <taxon>Mammalia</taxon>
        <taxon>Eutheria</taxon>
        <taxon>Laurasiatheria</taxon>
        <taxon>Artiodactyla</taxon>
        <taxon>Ruminantia</taxon>
        <taxon>Pecora</taxon>
        <taxon>Cervidae</taxon>
        <taxon>Muntiacinae</taxon>
        <taxon>Muntiacus</taxon>
    </lineage>
</organism>
<evidence type="ECO:0000259" key="2">
    <source>
        <dbReference type="Pfam" id="PF04218"/>
    </source>
</evidence>
<evidence type="ECO:0000259" key="1">
    <source>
        <dbReference type="Pfam" id="PF03184"/>
    </source>
</evidence>
<gene>
    <name evidence="3" type="ORF">FD754_012297</name>
</gene>
<dbReference type="InterPro" id="IPR050863">
    <property type="entry name" value="CenT-Element_Derived"/>
</dbReference>